<dbReference type="Proteomes" id="UP001055811">
    <property type="component" value="Linkage Group LG07"/>
</dbReference>
<name>A0ACB9AFF5_CICIN</name>
<gene>
    <name evidence="1" type="ORF">L2E82_38541</name>
</gene>
<evidence type="ECO:0000313" key="1">
    <source>
        <dbReference type="EMBL" id="KAI3708937.1"/>
    </source>
</evidence>
<reference evidence="1 2" key="2">
    <citation type="journal article" date="2022" name="Mol. Ecol. Resour.">
        <title>The genomes of chicory, endive, great burdock and yacon provide insights into Asteraceae paleo-polyploidization history and plant inulin production.</title>
        <authorList>
            <person name="Fan W."/>
            <person name="Wang S."/>
            <person name="Wang H."/>
            <person name="Wang A."/>
            <person name="Jiang F."/>
            <person name="Liu H."/>
            <person name="Zhao H."/>
            <person name="Xu D."/>
            <person name="Zhang Y."/>
        </authorList>
    </citation>
    <scope>NUCLEOTIDE SEQUENCE [LARGE SCALE GENOMIC DNA]</scope>
    <source>
        <strain evidence="2">cv. Punajuju</strain>
        <tissue evidence="1">Leaves</tissue>
    </source>
</reference>
<organism evidence="1 2">
    <name type="scientific">Cichorium intybus</name>
    <name type="common">Chicory</name>
    <dbReference type="NCBI Taxonomy" id="13427"/>
    <lineage>
        <taxon>Eukaryota</taxon>
        <taxon>Viridiplantae</taxon>
        <taxon>Streptophyta</taxon>
        <taxon>Embryophyta</taxon>
        <taxon>Tracheophyta</taxon>
        <taxon>Spermatophyta</taxon>
        <taxon>Magnoliopsida</taxon>
        <taxon>eudicotyledons</taxon>
        <taxon>Gunneridae</taxon>
        <taxon>Pentapetalae</taxon>
        <taxon>asterids</taxon>
        <taxon>campanulids</taxon>
        <taxon>Asterales</taxon>
        <taxon>Asteraceae</taxon>
        <taxon>Cichorioideae</taxon>
        <taxon>Cichorieae</taxon>
        <taxon>Cichoriinae</taxon>
        <taxon>Cichorium</taxon>
    </lineage>
</organism>
<evidence type="ECO:0000313" key="2">
    <source>
        <dbReference type="Proteomes" id="UP001055811"/>
    </source>
</evidence>
<dbReference type="EMBL" id="CM042015">
    <property type="protein sequence ID" value="KAI3708937.1"/>
    <property type="molecule type" value="Genomic_DNA"/>
</dbReference>
<accession>A0ACB9AFF5</accession>
<comment type="caution">
    <text evidence="1">The sequence shown here is derived from an EMBL/GenBank/DDBJ whole genome shotgun (WGS) entry which is preliminary data.</text>
</comment>
<keyword evidence="2" id="KW-1185">Reference proteome</keyword>
<reference evidence="2" key="1">
    <citation type="journal article" date="2022" name="Mol. Ecol. Resour.">
        <title>The genomes of chicory, endive, great burdock and yacon provide insights into Asteraceae palaeo-polyploidization history and plant inulin production.</title>
        <authorList>
            <person name="Fan W."/>
            <person name="Wang S."/>
            <person name="Wang H."/>
            <person name="Wang A."/>
            <person name="Jiang F."/>
            <person name="Liu H."/>
            <person name="Zhao H."/>
            <person name="Xu D."/>
            <person name="Zhang Y."/>
        </authorList>
    </citation>
    <scope>NUCLEOTIDE SEQUENCE [LARGE SCALE GENOMIC DNA]</scope>
    <source>
        <strain evidence="2">cv. Punajuju</strain>
    </source>
</reference>
<sequence length="84" mass="9953">MGLKWEEFCVHQHINQRNSILVLAFNLLRSYITRHGSISIVCIIFIEHLYFIYVLNILEFIVILICVVARGLFFRKKAKNKICQ</sequence>
<protein>
    <submittedName>
        <fullName evidence="1">Uncharacterized protein</fullName>
    </submittedName>
</protein>
<proteinExistence type="predicted"/>